<dbReference type="EMBL" id="VOIH02000003">
    <property type="protein sequence ID" value="KAF3450751.1"/>
    <property type="molecule type" value="Genomic_DNA"/>
</dbReference>
<proteinExistence type="predicted"/>
<protein>
    <recommendedName>
        <fullName evidence="4">PXA domain-containing protein</fullName>
    </recommendedName>
</protein>
<dbReference type="InterPro" id="IPR051837">
    <property type="entry name" value="SortingNexin/PXDomain-PKLike"/>
</dbReference>
<name>A0A8K0HDQ5_9ROSA</name>
<keyword evidence="3" id="KW-0472">Membrane</keyword>
<dbReference type="InterPro" id="IPR003114">
    <property type="entry name" value="Phox_assoc"/>
</dbReference>
<evidence type="ECO:0000313" key="5">
    <source>
        <dbReference type="EMBL" id="KAF3450751.1"/>
    </source>
</evidence>
<evidence type="ECO:0000256" key="3">
    <source>
        <dbReference type="SAM" id="Phobius"/>
    </source>
</evidence>
<accession>A0A8K0HDQ5</accession>
<dbReference type="AlphaFoldDB" id="A0A8K0HDQ5"/>
<dbReference type="PROSITE" id="PS51207">
    <property type="entry name" value="PXA"/>
    <property type="match status" value="1"/>
</dbReference>
<comment type="subcellular location">
    <subcellularLocation>
        <location evidence="1">Cytoplasm</location>
    </subcellularLocation>
</comment>
<comment type="caution">
    <text evidence="5">The sequence shown here is derived from an EMBL/GenBank/DDBJ whole genome shotgun (WGS) entry which is preliminary data.</text>
</comment>
<dbReference type="GO" id="GO:0005737">
    <property type="term" value="C:cytoplasm"/>
    <property type="evidence" value="ECO:0007669"/>
    <property type="project" value="UniProtKB-SubCell"/>
</dbReference>
<keyword evidence="3" id="KW-0812">Transmembrane</keyword>
<evidence type="ECO:0000259" key="4">
    <source>
        <dbReference type="PROSITE" id="PS51207"/>
    </source>
</evidence>
<evidence type="ECO:0000256" key="1">
    <source>
        <dbReference type="ARBA" id="ARBA00004496"/>
    </source>
</evidence>
<keyword evidence="3" id="KW-1133">Transmembrane helix</keyword>
<organism evidence="5 6">
    <name type="scientific">Rhamnella rubrinervis</name>
    <dbReference type="NCBI Taxonomy" id="2594499"/>
    <lineage>
        <taxon>Eukaryota</taxon>
        <taxon>Viridiplantae</taxon>
        <taxon>Streptophyta</taxon>
        <taxon>Embryophyta</taxon>
        <taxon>Tracheophyta</taxon>
        <taxon>Spermatophyta</taxon>
        <taxon>Magnoliopsida</taxon>
        <taxon>eudicotyledons</taxon>
        <taxon>Gunneridae</taxon>
        <taxon>Pentapetalae</taxon>
        <taxon>rosids</taxon>
        <taxon>fabids</taxon>
        <taxon>Rosales</taxon>
        <taxon>Rhamnaceae</taxon>
        <taxon>rhamnoid group</taxon>
        <taxon>Rhamneae</taxon>
        <taxon>Rhamnella</taxon>
    </lineage>
</organism>
<feature type="domain" description="PXA" evidence="4">
    <location>
        <begin position="71"/>
        <end position="144"/>
    </location>
</feature>
<gene>
    <name evidence="5" type="ORF">FNV43_RR06840</name>
</gene>
<dbReference type="Proteomes" id="UP000796880">
    <property type="component" value="Unassembled WGS sequence"/>
</dbReference>
<dbReference type="OrthoDB" id="120967at2759"/>
<reference evidence="5" key="1">
    <citation type="submission" date="2020-03" db="EMBL/GenBank/DDBJ databases">
        <title>A high-quality chromosome-level genome assembly of a woody plant with both climbing and erect habits, Rhamnella rubrinervis.</title>
        <authorList>
            <person name="Lu Z."/>
            <person name="Yang Y."/>
            <person name="Zhu X."/>
            <person name="Sun Y."/>
        </authorList>
    </citation>
    <scope>NUCLEOTIDE SEQUENCE</scope>
    <source>
        <strain evidence="5">BYM</strain>
        <tissue evidence="5">Leaf</tissue>
    </source>
</reference>
<keyword evidence="6" id="KW-1185">Reference proteome</keyword>
<feature type="transmembrane region" description="Helical" evidence="3">
    <location>
        <begin position="21"/>
        <end position="41"/>
    </location>
</feature>
<keyword evidence="2" id="KW-0963">Cytoplasm</keyword>
<sequence length="144" mass="16519">MSTQRQQVTIRDLVEEAKKRIVILVICVVGLSYLICCIQYKPSSANSLSQKKPLEWPRPVGKSEWKKKVNSPVVEDAIDHFTRHLVSERMTDLWYSRLTPDKEGPEELVCILNGVLGEISARVRNINLIHLDQAVLLWPRFPNS</sequence>
<dbReference type="PANTHER" id="PTHR22999:SF28">
    <property type="entry name" value="PHOX (PX) DOMAIN-CONTAINING PROTEIN"/>
    <property type="match status" value="1"/>
</dbReference>
<dbReference type="PANTHER" id="PTHR22999">
    <property type="entry name" value="PX SERINE/THREONINE KINASE PXK"/>
    <property type="match status" value="1"/>
</dbReference>
<evidence type="ECO:0000313" key="6">
    <source>
        <dbReference type="Proteomes" id="UP000796880"/>
    </source>
</evidence>
<dbReference type="Pfam" id="PF02194">
    <property type="entry name" value="PXA"/>
    <property type="match status" value="1"/>
</dbReference>
<evidence type="ECO:0000256" key="2">
    <source>
        <dbReference type="ARBA" id="ARBA00022490"/>
    </source>
</evidence>